<accession>A0A2S6G3I8</accession>
<reference evidence="3 4" key="2">
    <citation type="submission" date="2018-02" db="EMBL/GenBank/DDBJ databases">
        <title>Subsurface microbial communities from deep shales in Ohio and West Virginia, USA.</title>
        <authorList>
            <person name="Wrighton K."/>
        </authorList>
    </citation>
    <scope>NUCLEOTIDE SEQUENCE [LARGE SCALE GENOMIC DNA]</scope>
    <source>
        <strain evidence="3 4">UTICA-S1B9</strain>
    </source>
</reference>
<dbReference type="RefSeq" id="WP_104417093.1">
    <property type="nucleotide sequence ID" value="NZ_PTIT01000024.1"/>
</dbReference>
<evidence type="ECO:0000313" key="4">
    <source>
        <dbReference type="Proteomes" id="UP000239446"/>
    </source>
</evidence>
<gene>
    <name evidence="3" type="ORF">B0H24_102735</name>
    <name evidence="2" type="ORF">BY455_12446</name>
</gene>
<dbReference type="EMBL" id="PTIT01000024">
    <property type="protein sequence ID" value="PPK50543.1"/>
    <property type="molecule type" value="Genomic_DNA"/>
</dbReference>
<evidence type="ECO:0008006" key="6">
    <source>
        <dbReference type="Google" id="ProtNLM"/>
    </source>
</evidence>
<proteinExistence type="predicted"/>
<name>A0A2S6G3I8_9GAMM</name>
<reference evidence="2 5" key="1">
    <citation type="submission" date="2018-02" db="EMBL/GenBank/DDBJ databases">
        <title>Deep subsurface shale carbon reservoir microbial communities from Ohio and West Virginia, USA.</title>
        <authorList>
            <person name="Wrighton K."/>
        </authorList>
    </citation>
    <scope>NUCLEOTIDE SEQUENCE [LARGE SCALE GENOMIC DNA]</scope>
    <source>
        <strain evidence="2 5">UTICA-S1B6</strain>
    </source>
</reference>
<evidence type="ECO:0000256" key="1">
    <source>
        <dbReference type="SAM" id="Coils"/>
    </source>
</evidence>
<keyword evidence="1" id="KW-0175">Coiled coil</keyword>
<dbReference type="OrthoDB" id="582093at2"/>
<comment type="caution">
    <text evidence="3">The sequence shown here is derived from an EMBL/GenBank/DDBJ whole genome shotgun (WGS) entry which is preliminary data.</text>
</comment>
<evidence type="ECO:0000313" key="2">
    <source>
        <dbReference type="EMBL" id="PPK50543.1"/>
    </source>
</evidence>
<keyword evidence="5" id="KW-1185">Reference proteome</keyword>
<organism evidence="3 4">
    <name type="scientific">Marinobacter persicus</name>
    <dbReference type="NCBI Taxonomy" id="930118"/>
    <lineage>
        <taxon>Bacteria</taxon>
        <taxon>Pseudomonadati</taxon>
        <taxon>Pseudomonadota</taxon>
        <taxon>Gammaproteobacteria</taxon>
        <taxon>Pseudomonadales</taxon>
        <taxon>Marinobacteraceae</taxon>
        <taxon>Marinobacter</taxon>
    </lineage>
</organism>
<dbReference type="AlphaFoldDB" id="A0A2S6G3I8"/>
<dbReference type="Proteomes" id="UP000239446">
    <property type="component" value="Unassembled WGS sequence"/>
</dbReference>
<sequence length="499" mass="57765">MIIELDDEELQVMPVAELENLLGRDQVTLQIPLPSINSTNSYLDIIWDYLDASFVIEALSSRFSVTKLSKVWDVKHYPVYHLKVEGFNSTDLSLLLKTLIWSFQSPLDQELETDYVNYREEINKYEERVTELRLNHPDVIDDYLANLINGAYYELDYEVIADQLRQFPERQYGYFSGSKYNNSEEKVLYSTSSWIIPVSISIDEVFGGHQYEDQISLLPSHLLMINQKTVAISELGVIELPMGQLLQAIACYEEFSHSRDEYRHKLSLDGSFFQHSPEMNNLYGRYPDLVRKPNLYQVFTSEFSDFCVVSTSSAQIVLFDIEQVKGNESKKFIDATKQLLSSLEDELVVDPDVYVDWSRFDDELFEQICYDIIYHSSKFDRNTIRKMGKSRSRDGGRDIVVFTRPIAAEKPKKYIFQCKLSGRESSINTSNVGSVSDVIDQYGAEGYGLMCNCYIDSTLFDRLDGISSSRRVEVETWSGFEIERFLSRRPALKQRYEIT</sequence>
<evidence type="ECO:0000313" key="5">
    <source>
        <dbReference type="Proteomes" id="UP000239648"/>
    </source>
</evidence>
<protein>
    <recommendedName>
        <fullName evidence="6">Restriction endonuclease</fullName>
    </recommendedName>
</protein>
<dbReference type="EMBL" id="PTIU01000027">
    <property type="protein sequence ID" value="PPK53448.1"/>
    <property type="molecule type" value="Genomic_DNA"/>
</dbReference>
<feature type="coiled-coil region" evidence="1">
    <location>
        <begin position="108"/>
        <end position="135"/>
    </location>
</feature>
<evidence type="ECO:0000313" key="3">
    <source>
        <dbReference type="EMBL" id="PPK53448.1"/>
    </source>
</evidence>
<dbReference type="Proteomes" id="UP000239648">
    <property type="component" value="Unassembled WGS sequence"/>
</dbReference>